<dbReference type="RefSeq" id="WP_324717297.1">
    <property type="nucleotide sequence ID" value="NZ_CP141615.1"/>
</dbReference>
<keyword evidence="6 9" id="KW-0570">Pentose shunt</keyword>
<dbReference type="PROSITE" id="PS01054">
    <property type="entry name" value="TRANSALDOLASE_1"/>
    <property type="match status" value="1"/>
</dbReference>
<comment type="pathway">
    <text evidence="2 9">Carbohydrate degradation; pentose phosphate pathway; D-glyceraldehyde 3-phosphate and beta-D-fructose 6-phosphate from D-ribose 5-phosphate and D-xylulose 5-phosphate (non-oxidative stage): step 2/3.</text>
</comment>
<evidence type="ECO:0000256" key="8">
    <source>
        <dbReference type="ARBA" id="ARBA00048810"/>
    </source>
</evidence>
<dbReference type="EMBL" id="CP141615">
    <property type="protein sequence ID" value="WRP18026.1"/>
    <property type="molecule type" value="Genomic_DNA"/>
</dbReference>
<dbReference type="PANTHER" id="PTHR10683">
    <property type="entry name" value="TRANSALDOLASE"/>
    <property type="match status" value="1"/>
</dbReference>
<evidence type="ECO:0000256" key="5">
    <source>
        <dbReference type="ARBA" id="ARBA00022679"/>
    </source>
</evidence>
<comment type="catalytic activity">
    <reaction evidence="8 9">
        <text>D-sedoheptulose 7-phosphate + D-glyceraldehyde 3-phosphate = D-erythrose 4-phosphate + beta-D-fructose 6-phosphate</text>
        <dbReference type="Rhea" id="RHEA:17053"/>
        <dbReference type="ChEBI" id="CHEBI:16897"/>
        <dbReference type="ChEBI" id="CHEBI:57483"/>
        <dbReference type="ChEBI" id="CHEBI:57634"/>
        <dbReference type="ChEBI" id="CHEBI:59776"/>
        <dbReference type="EC" id="2.2.1.2"/>
    </reaction>
</comment>
<dbReference type="EC" id="2.2.1.2" evidence="9"/>
<evidence type="ECO:0000256" key="6">
    <source>
        <dbReference type="ARBA" id="ARBA00023126"/>
    </source>
</evidence>
<dbReference type="Gene3D" id="3.20.20.70">
    <property type="entry name" value="Aldolase class I"/>
    <property type="match status" value="1"/>
</dbReference>
<keyword evidence="4 9" id="KW-0963">Cytoplasm</keyword>
<evidence type="ECO:0000256" key="7">
    <source>
        <dbReference type="ARBA" id="ARBA00023270"/>
    </source>
</evidence>
<protein>
    <recommendedName>
        <fullName evidence="9">Probable transaldolase</fullName>
        <ecNumber evidence="9">2.2.1.2</ecNumber>
    </recommendedName>
</protein>
<gene>
    <name evidence="10" type="primary">fsa</name>
    <name evidence="9" type="synonym">tal</name>
    <name evidence="10" type="ORF">U7230_03180</name>
</gene>
<dbReference type="InterPro" id="IPR013785">
    <property type="entry name" value="Aldolase_TIM"/>
</dbReference>
<comment type="similarity">
    <text evidence="3 9">Belongs to the transaldolase family. Type 3B subfamily.</text>
</comment>
<organism evidence="10 11">
    <name type="scientific">Carboxydichorda subterranea</name>
    <dbReference type="NCBI Taxonomy" id="3109565"/>
    <lineage>
        <taxon>Bacteria</taxon>
        <taxon>Bacillati</taxon>
        <taxon>Bacillota</taxon>
        <taxon>Limnochordia</taxon>
        <taxon>Limnochordales</taxon>
        <taxon>Geochordaceae</taxon>
        <taxon>Carboxydichorda</taxon>
    </lineage>
</organism>
<comment type="subcellular location">
    <subcellularLocation>
        <location evidence="1 9">Cytoplasm</location>
    </subcellularLocation>
</comment>
<keyword evidence="5 9" id="KW-0808">Transferase</keyword>
<reference evidence="10 11" key="1">
    <citation type="journal article" date="2024" name="Front. Microbiol.">
        <title>Novel thermophilic genera Geochorda gen. nov. and Carboxydochorda gen. nov. from the deep terrestrial subsurface reveal the ecophysiological diversity in the class Limnochordia.</title>
        <authorList>
            <person name="Karnachuk O.V."/>
            <person name="Lukina A.P."/>
            <person name="Avakyan M.R."/>
            <person name="Kadnikov V.V."/>
            <person name="Begmatov S."/>
            <person name="Beletsky A.V."/>
            <person name="Vlasova K.G."/>
            <person name="Novikov A.A."/>
            <person name="Shcherbakova V.A."/>
            <person name="Mardanov A.V."/>
            <person name="Ravin N.V."/>
        </authorList>
    </citation>
    <scope>NUCLEOTIDE SEQUENCE [LARGE SCALE GENOMIC DNA]</scope>
    <source>
        <strain evidence="10 11">L945</strain>
    </source>
</reference>
<keyword evidence="11" id="KW-1185">Reference proteome</keyword>
<sequence>MQIFLDTASVAEIREAVSWGVVSGVTTNPTLVSKEGRPFLSVVEEICQIVKGPVSAEAVSEDADGMVREARELSRVAPNVVVKIPITPEGLKAVSRVSREGIRTNVTLIFSPLQALLAARAGAAFVSPFVGRLDDIGHVGMDVVRDTVDIFEIHGIETQVIAASIRHPVHVLEAAKAGAHIATVPFGVLKAMVQHPLTDRGIERFLADWAKVPGASRPGQGGGPAGS</sequence>
<dbReference type="PANTHER" id="PTHR10683:SF40">
    <property type="entry name" value="FRUCTOSE-6-PHOSPHATE ALDOLASE 1-RELATED"/>
    <property type="match status" value="1"/>
</dbReference>
<dbReference type="InterPro" id="IPR004731">
    <property type="entry name" value="Transaldolase_3B/F6P_aldolase"/>
</dbReference>
<dbReference type="SUPFAM" id="SSF51569">
    <property type="entry name" value="Aldolase"/>
    <property type="match status" value="1"/>
</dbReference>
<dbReference type="HAMAP" id="MF_00494">
    <property type="entry name" value="Transaldolase_3b"/>
    <property type="match status" value="1"/>
</dbReference>
<proteinExistence type="inferred from homology"/>
<evidence type="ECO:0000256" key="2">
    <source>
        <dbReference type="ARBA" id="ARBA00004857"/>
    </source>
</evidence>
<evidence type="ECO:0000313" key="10">
    <source>
        <dbReference type="EMBL" id="WRP18026.1"/>
    </source>
</evidence>
<dbReference type="InterPro" id="IPR033919">
    <property type="entry name" value="TSA/FSA_arc/bac"/>
</dbReference>
<dbReference type="CDD" id="cd00956">
    <property type="entry name" value="Transaldolase_FSA"/>
    <property type="match status" value="1"/>
</dbReference>
<comment type="function">
    <text evidence="9">Transaldolase is important for the balance of metabolites in the pentose-phosphate pathway.</text>
</comment>
<dbReference type="InterPro" id="IPR018225">
    <property type="entry name" value="Transaldolase_AS"/>
</dbReference>
<dbReference type="InterPro" id="IPR022999">
    <property type="entry name" value="Transaldolase_3B"/>
</dbReference>
<dbReference type="PROSITE" id="PS00958">
    <property type="entry name" value="TRANSALDOLASE_2"/>
    <property type="match status" value="1"/>
</dbReference>
<dbReference type="Pfam" id="PF00923">
    <property type="entry name" value="TAL_FSA"/>
    <property type="match status" value="1"/>
</dbReference>
<evidence type="ECO:0000256" key="3">
    <source>
        <dbReference type="ARBA" id="ARBA00005740"/>
    </source>
</evidence>
<accession>A0ABZ1BYZ8</accession>
<dbReference type="Proteomes" id="UP001332192">
    <property type="component" value="Chromosome"/>
</dbReference>
<evidence type="ECO:0000313" key="11">
    <source>
        <dbReference type="Proteomes" id="UP001332192"/>
    </source>
</evidence>
<dbReference type="InterPro" id="IPR001585">
    <property type="entry name" value="TAL/FSA"/>
</dbReference>
<dbReference type="NCBIfam" id="TIGR00875">
    <property type="entry name" value="fsa_talC_mipB"/>
    <property type="match status" value="1"/>
</dbReference>
<evidence type="ECO:0000256" key="4">
    <source>
        <dbReference type="ARBA" id="ARBA00022490"/>
    </source>
</evidence>
<evidence type="ECO:0000256" key="9">
    <source>
        <dbReference type="HAMAP-Rule" id="MF_00494"/>
    </source>
</evidence>
<evidence type="ECO:0000256" key="1">
    <source>
        <dbReference type="ARBA" id="ARBA00004496"/>
    </source>
</evidence>
<feature type="active site" description="Schiff-base intermediate with substrate" evidence="9">
    <location>
        <position position="83"/>
    </location>
</feature>
<name>A0ABZ1BYZ8_9FIRM</name>
<keyword evidence="7 9" id="KW-0704">Schiff base</keyword>